<comment type="cofactor">
    <cofactor evidence="9">
        <name>Mg(2+)</name>
        <dbReference type="ChEBI" id="CHEBI:18420"/>
    </cofactor>
</comment>
<evidence type="ECO:0000256" key="9">
    <source>
        <dbReference type="RuleBase" id="RU365090"/>
    </source>
</evidence>
<dbReference type="GO" id="GO:0061599">
    <property type="term" value="F:molybdopterin molybdotransferase activity"/>
    <property type="evidence" value="ECO:0007669"/>
    <property type="project" value="UniProtKB-UniRule"/>
</dbReference>
<dbReference type="Pfam" id="PF03453">
    <property type="entry name" value="MoeA_N"/>
    <property type="match status" value="1"/>
</dbReference>
<evidence type="ECO:0000259" key="10">
    <source>
        <dbReference type="SMART" id="SM00852"/>
    </source>
</evidence>
<keyword evidence="12" id="KW-1185">Reference proteome</keyword>
<keyword evidence="6 9" id="KW-0500">Molybdenum</keyword>
<evidence type="ECO:0000256" key="1">
    <source>
        <dbReference type="ARBA" id="ARBA00002901"/>
    </source>
</evidence>
<evidence type="ECO:0000256" key="6">
    <source>
        <dbReference type="ARBA" id="ARBA00022505"/>
    </source>
</evidence>
<dbReference type="Gene3D" id="2.40.340.10">
    <property type="entry name" value="MoeA, C-terminal, domain IV"/>
    <property type="match status" value="1"/>
</dbReference>
<dbReference type="InterPro" id="IPR036688">
    <property type="entry name" value="MoeA_C_domain_IV_sf"/>
</dbReference>
<gene>
    <name evidence="11" type="ORF">CDO51_06130</name>
</gene>
<sequence>MWLSKISEFLTNNSAVGNLTILYKEGIMIDPEKAYKKILENTSRTVELKPCSLTDSIGKILGEDVFATENIPPFDKSTFDGFAFASKKTKNASAEKPITFEVATQIPAGETIIKNKYGKLEGKAVRIMTGAPLPEGFDCVIPFEKVEGYNDKIVLKIPLFYKENVSSKGEEIKKGEKVLEAGTKISPFHIGVLSSLGFREIKIKKAPTIGIITTGNELVEVEKTLEKGKIRNSNKYYLLSYLQSIGYKTLFYGNVHDSLDDLKQKFHKALTKVDFLITTGGVSVGDYDLVPRALKEIGATQIFWRVNMKPGKFMHFSIFNNVPIFSLSGNPAAMTTSFKTMVEKPLLKSNGYSNIGNELMSESVSAFLKQSLKKNSCSHWRLIRARRWIEDGKLYCKPVEKDKTGISSTIIGANGIIVIPPYSSPVKENDLVDFLSFNELKEEF</sequence>
<dbReference type="PANTHER" id="PTHR10192:SF5">
    <property type="entry name" value="GEPHYRIN"/>
    <property type="match status" value="1"/>
</dbReference>
<evidence type="ECO:0000256" key="5">
    <source>
        <dbReference type="ARBA" id="ARBA00021108"/>
    </source>
</evidence>
<dbReference type="Proteomes" id="UP000214588">
    <property type="component" value="Unassembled WGS sequence"/>
</dbReference>
<keyword evidence="9" id="KW-0479">Metal-binding</keyword>
<dbReference type="Pfam" id="PF03454">
    <property type="entry name" value="MoeA_C"/>
    <property type="match status" value="1"/>
</dbReference>
<comment type="similarity">
    <text evidence="3 9">Belongs to the MoeA family.</text>
</comment>
<evidence type="ECO:0000256" key="2">
    <source>
        <dbReference type="ARBA" id="ARBA00005046"/>
    </source>
</evidence>
<comment type="pathway">
    <text evidence="2 9">Cofactor biosynthesis; molybdopterin biosynthesis.</text>
</comment>
<dbReference type="EC" id="2.10.1.1" evidence="4 9"/>
<dbReference type="SUPFAM" id="SSF63882">
    <property type="entry name" value="MoeA N-terminal region -like"/>
    <property type="match status" value="1"/>
</dbReference>
<dbReference type="SUPFAM" id="SSF53218">
    <property type="entry name" value="Molybdenum cofactor biosynthesis proteins"/>
    <property type="match status" value="1"/>
</dbReference>
<evidence type="ECO:0000256" key="7">
    <source>
        <dbReference type="ARBA" id="ARBA00023150"/>
    </source>
</evidence>
<dbReference type="InterPro" id="IPR001453">
    <property type="entry name" value="MoaB/Mog_dom"/>
</dbReference>
<comment type="catalytic activity">
    <reaction evidence="8">
        <text>adenylyl-molybdopterin + molybdate = Mo-molybdopterin + AMP + H(+)</text>
        <dbReference type="Rhea" id="RHEA:35047"/>
        <dbReference type="ChEBI" id="CHEBI:15378"/>
        <dbReference type="ChEBI" id="CHEBI:36264"/>
        <dbReference type="ChEBI" id="CHEBI:62727"/>
        <dbReference type="ChEBI" id="CHEBI:71302"/>
        <dbReference type="ChEBI" id="CHEBI:456215"/>
        <dbReference type="EC" id="2.10.1.1"/>
    </reaction>
</comment>
<reference evidence="11 12" key="1">
    <citation type="submission" date="2017-06" db="EMBL/GenBank/DDBJ databases">
        <title>Draft Genome Sequence of Natranaerobius trueperi halophilic, alkalithermophilic bacteria from soda lakes.</title>
        <authorList>
            <person name="Zhao B."/>
        </authorList>
    </citation>
    <scope>NUCLEOTIDE SEQUENCE [LARGE SCALE GENOMIC DNA]</scope>
    <source>
        <strain evidence="11 12">DSM 18760</strain>
    </source>
</reference>
<dbReference type="InterPro" id="IPR038987">
    <property type="entry name" value="MoeA-like"/>
</dbReference>
<evidence type="ECO:0000256" key="4">
    <source>
        <dbReference type="ARBA" id="ARBA00013269"/>
    </source>
</evidence>
<dbReference type="EMBL" id="NIQC01000010">
    <property type="protein sequence ID" value="OWZ83960.1"/>
    <property type="molecule type" value="Genomic_DNA"/>
</dbReference>
<evidence type="ECO:0000256" key="8">
    <source>
        <dbReference type="ARBA" id="ARBA00047317"/>
    </source>
</evidence>
<name>A0A226C0R1_9FIRM</name>
<dbReference type="GO" id="GO:0005829">
    <property type="term" value="C:cytosol"/>
    <property type="evidence" value="ECO:0007669"/>
    <property type="project" value="TreeGrafter"/>
</dbReference>
<dbReference type="Gene3D" id="3.90.105.10">
    <property type="entry name" value="Molybdopterin biosynthesis moea protein, domain 2"/>
    <property type="match status" value="1"/>
</dbReference>
<keyword evidence="7 9" id="KW-0501">Molybdenum cofactor biosynthesis</keyword>
<dbReference type="InterPro" id="IPR005111">
    <property type="entry name" value="MoeA_C_domain_IV"/>
</dbReference>
<dbReference type="Gene3D" id="2.170.190.11">
    <property type="entry name" value="Molybdopterin biosynthesis moea protein, domain 3"/>
    <property type="match status" value="1"/>
</dbReference>
<evidence type="ECO:0000256" key="3">
    <source>
        <dbReference type="ARBA" id="ARBA00010763"/>
    </source>
</evidence>
<dbReference type="Pfam" id="PF00994">
    <property type="entry name" value="MoCF_biosynth"/>
    <property type="match status" value="1"/>
</dbReference>
<dbReference type="AlphaFoldDB" id="A0A226C0R1"/>
<dbReference type="UniPathway" id="UPA00344"/>
<evidence type="ECO:0000313" key="12">
    <source>
        <dbReference type="Proteomes" id="UP000214588"/>
    </source>
</evidence>
<dbReference type="CDD" id="cd00887">
    <property type="entry name" value="MoeA"/>
    <property type="match status" value="1"/>
</dbReference>
<dbReference type="GO" id="GO:0006777">
    <property type="term" value="P:Mo-molybdopterin cofactor biosynthetic process"/>
    <property type="evidence" value="ECO:0007669"/>
    <property type="project" value="UniProtKB-UniRule"/>
</dbReference>
<dbReference type="InterPro" id="IPR005110">
    <property type="entry name" value="MoeA_linker/N"/>
</dbReference>
<feature type="domain" description="MoaB/Mog" evidence="10">
    <location>
        <begin position="210"/>
        <end position="349"/>
    </location>
</feature>
<dbReference type="NCBIfam" id="TIGR00177">
    <property type="entry name" value="molyb_syn"/>
    <property type="match status" value="1"/>
</dbReference>
<dbReference type="SUPFAM" id="SSF63867">
    <property type="entry name" value="MoeA C-terminal domain-like"/>
    <property type="match status" value="1"/>
</dbReference>
<accession>A0A226C0R1</accession>
<comment type="caution">
    <text evidence="11">The sequence shown here is derived from an EMBL/GenBank/DDBJ whole genome shotgun (WGS) entry which is preliminary data.</text>
</comment>
<protein>
    <recommendedName>
        <fullName evidence="5 9">Molybdopterin molybdenumtransferase</fullName>
        <ecNumber evidence="4 9">2.10.1.1</ecNumber>
    </recommendedName>
</protein>
<dbReference type="PANTHER" id="PTHR10192">
    <property type="entry name" value="MOLYBDOPTERIN BIOSYNTHESIS PROTEIN"/>
    <property type="match status" value="1"/>
</dbReference>
<dbReference type="Gene3D" id="3.40.980.10">
    <property type="entry name" value="MoaB/Mog-like domain"/>
    <property type="match status" value="1"/>
</dbReference>
<dbReference type="SMART" id="SM00852">
    <property type="entry name" value="MoCF_biosynth"/>
    <property type="match status" value="1"/>
</dbReference>
<dbReference type="GO" id="GO:0046872">
    <property type="term" value="F:metal ion binding"/>
    <property type="evidence" value="ECO:0007669"/>
    <property type="project" value="UniProtKB-UniRule"/>
</dbReference>
<proteinExistence type="inferred from homology"/>
<dbReference type="InterPro" id="IPR036425">
    <property type="entry name" value="MoaB/Mog-like_dom_sf"/>
</dbReference>
<dbReference type="InterPro" id="IPR036135">
    <property type="entry name" value="MoeA_linker/N_sf"/>
</dbReference>
<evidence type="ECO:0000313" key="11">
    <source>
        <dbReference type="EMBL" id="OWZ83960.1"/>
    </source>
</evidence>
<comment type="function">
    <text evidence="1 9">Catalyzes the insertion of molybdate into adenylated molybdopterin with the concomitant release of AMP.</text>
</comment>
<keyword evidence="9" id="KW-0460">Magnesium</keyword>
<keyword evidence="9" id="KW-0808">Transferase</keyword>
<organism evidence="11 12">
    <name type="scientific">Natranaerobius trueperi</name>
    <dbReference type="NCBI Taxonomy" id="759412"/>
    <lineage>
        <taxon>Bacteria</taxon>
        <taxon>Bacillati</taxon>
        <taxon>Bacillota</taxon>
        <taxon>Clostridia</taxon>
        <taxon>Natranaerobiales</taxon>
        <taxon>Natranaerobiaceae</taxon>
        <taxon>Natranaerobius</taxon>
    </lineage>
</organism>